<dbReference type="GO" id="GO:0008936">
    <property type="term" value="F:nicotinamidase activity"/>
    <property type="evidence" value="ECO:0007669"/>
    <property type="project" value="UniProtKB-EC"/>
</dbReference>
<keyword evidence="4" id="KW-0378">Hydrolase</keyword>
<dbReference type="EC" id="3.5.1.19" evidence="6"/>
<comment type="similarity">
    <text evidence="1">Belongs to the isochorismatase family.</text>
</comment>
<protein>
    <recommendedName>
        <fullName evidence="6">nicotinamidase</fullName>
        <ecNumber evidence="6">3.5.1.19</ecNumber>
    </recommendedName>
    <alternativeName>
        <fullName evidence="7">Nicotinamide deamidase</fullName>
    </alternativeName>
</protein>
<evidence type="ECO:0000256" key="1">
    <source>
        <dbReference type="ARBA" id="ARBA00006336"/>
    </source>
</evidence>
<dbReference type="AlphaFoldDB" id="A0AAQ1UIC2"/>
<comment type="pathway">
    <text evidence="5">Cofactor biosynthesis; nicotinate biosynthesis; nicotinate from nicotinamide: step 1/1.</text>
</comment>
<proteinExistence type="inferred from homology"/>
<dbReference type="GO" id="GO:0019363">
    <property type="term" value="P:pyridine nucleotide biosynthetic process"/>
    <property type="evidence" value="ECO:0007669"/>
    <property type="project" value="UniProtKB-KW"/>
</dbReference>
<dbReference type="PANTHER" id="PTHR11080:SF2">
    <property type="entry name" value="LD05707P"/>
    <property type="match status" value="1"/>
</dbReference>
<evidence type="ECO:0000256" key="6">
    <source>
        <dbReference type="ARBA" id="ARBA00039017"/>
    </source>
</evidence>
<dbReference type="InterPro" id="IPR000868">
    <property type="entry name" value="Isochorismatase-like_dom"/>
</dbReference>
<evidence type="ECO:0000256" key="2">
    <source>
        <dbReference type="ARBA" id="ARBA00022642"/>
    </source>
</evidence>
<dbReference type="PANTHER" id="PTHR11080">
    <property type="entry name" value="PYRAZINAMIDASE/NICOTINAMIDASE"/>
    <property type="match status" value="1"/>
</dbReference>
<evidence type="ECO:0000256" key="5">
    <source>
        <dbReference type="ARBA" id="ARBA00037900"/>
    </source>
</evidence>
<reference evidence="9 10" key="1">
    <citation type="submission" date="2018-06" db="EMBL/GenBank/DDBJ databases">
        <authorList>
            <consortium name="Pathogen Informatics"/>
            <person name="Doyle S."/>
        </authorList>
    </citation>
    <scope>NUCLEOTIDE SEQUENCE [LARGE SCALE GENOMIC DNA]</scope>
    <source>
        <strain evidence="9 10">NCTC13063</strain>
    </source>
</reference>
<sequence>MEKSKLLLIIDPQIDFISGSLPVPHAAEAMSGLAEYVEKHGKNYAAIVATTDWHPYHHCSFAAEGGPWPLHCVQNSVGAAIPDRLLAACNKAGVPFTVLRKGNSAHREEYSIMQNAPSATTLDGIIRSSGITDIHLCGLAGNICVLNTLKDMVATYGRKLFTLLPAYSPSLDDGSELRHYIEANGIRTL</sequence>
<evidence type="ECO:0000256" key="7">
    <source>
        <dbReference type="ARBA" id="ARBA00043224"/>
    </source>
</evidence>
<dbReference type="RefSeq" id="WP_115153517.1">
    <property type="nucleotide sequence ID" value="NZ_UGTJ01000001.1"/>
</dbReference>
<evidence type="ECO:0000313" key="10">
    <source>
        <dbReference type="Proteomes" id="UP000255283"/>
    </source>
</evidence>
<evidence type="ECO:0000256" key="3">
    <source>
        <dbReference type="ARBA" id="ARBA00022723"/>
    </source>
</evidence>
<comment type="caution">
    <text evidence="9">The sequence shown here is derived from an EMBL/GenBank/DDBJ whole genome shotgun (WGS) entry which is preliminary data.</text>
</comment>
<name>A0AAQ1UIC2_9BACT</name>
<keyword evidence="3" id="KW-0479">Metal-binding</keyword>
<evidence type="ECO:0000259" key="8">
    <source>
        <dbReference type="Pfam" id="PF00857"/>
    </source>
</evidence>
<evidence type="ECO:0000313" key="9">
    <source>
        <dbReference type="EMBL" id="SUB79882.1"/>
    </source>
</evidence>
<dbReference type="EMBL" id="UGTJ01000001">
    <property type="protein sequence ID" value="SUB79882.1"/>
    <property type="molecule type" value="Genomic_DNA"/>
</dbReference>
<gene>
    <name evidence="9" type="ORF">NCTC13063_01159</name>
</gene>
<dbReference type="GO" id="GO:0046872">
    <property type="term" value="F:metal ion binding"/>
    <property type="evidence" value="ECO:0007669"/>
    <property type="project" value="UniProtKB-KW"/>
</dbReference>
<keyword evidence="2" id="KW-0662">Pyridine nucleotide biosynthesis</keyword>
<evidence type="ECO:0000256" key="4">
    <source>
        <dbReference type="ARBA" id="ARBA00022801"/>
    </source>
</evidence>
<feature type="domain" description="Isochorismatase-like" evidence="8">
    <location>
        <begin position="6"/>
        <end position="153"/>
    </location>
</feature>
<organism evidence="9 10">
    <name type="scientific">Segatella buccae</name>
    <dbReference type="NCBI Taxonomy" id="28126"/>
    <lineage>
        <taxon>Bacteria</taxon>
        <taxon>Pseudomonadati</taxon>
        <taxon>Bacteroidota</taxon>
        <taxon>Bacteroidia</taxon>
        <taxon>Bacteroidales</taxon>
        <taxon>Prevotellaceae</taxon>
        <taxon>Segatella</taxon>
    </lineage>
</organism>
<dbReference type="InterPro" id="IPR036380">
    <property type="entry name" value="Isochorismatase-like_sf"/>
</dbReference>
<dbReference type="Proteomes" id="UP000255283">
    <property type="component" value="Unassembled WGS sequence"/>
</dbReference>
<dbReference type="SUPFAM" id="SSF52499">
    <property type="entry name" value="Isochorismatase-like hydrolases"/>
    <property type="match status" value="1"/>
</dbReference>
<dbReference type="Gene3D" id="3.40.50.850">
    <property type="entry name" value="Isochorismatase-like"/>
    <property type="match status" value="1"/>
</dbReference>
<accession>A0AAQ1UIC2</accession>
<dbReference type="InterPro" id="IPR052347">
    <property type="entry name" value="Isochorismatase_Nicotinamidase"/>
</dbReference>
<dbReference type="Pfam" id="PF00857">
    <property type="entry name" value="Isochorismatase"/>
    <property type="match status" value="1"/>
</dbReference>